<feature type="region of interest" description="Disordered" evidence="1">
    <location>
        <begin position="81"/>
        <end position="110"/>
    </location>
</feature>
<evidence type="ECO:0000256" key="1">
    <source>
        <dbReference type="SAM" id="MobiDB-lite"/>
    </source>
</evidence>
<evidence type="ECO:0000313" key="2">
    <source>
        <dbReference type="EMBL" id="KII71737.1"/>
    </source>
</evidence>
<feature type="compositionally biased region" description="Basic and acidic residues" evidence="1">
    <location>
        <begin position="85"/>
        <end position="100"/>
    </location>
</feature>
<accession>A0A0C2NCN3</accession>
<protein>
    <submittedName>
        <fullName evidence="2">Uncharacterized protein</fullName>
    </submittedName>
</protein>
<comment type="caution">
    <text evidence="2">The sequence shown here is derived from an EMBL/GenBank/DDBJ whole genome shotgun (WGS) entry which is preliminary data.</text>
</comment>
<keyword evidence="3" id="KW-1185">Reference proteome</keyword>
<dbReference type="AlphaFoldDB" id="A0A0C2NCN3"/>
<evidence type="ECO:0000313" key="3">
    <source>
        <dbReference type="Proteomes" id="UP000031668"/>
    </source>
</evidence>
<sequence>MKDLAYHSHSKTSNIRSDLLTFLKEHLLHSCGNYLSFSAILETLRPSKERLFTIRSWNKKTPKKTKGCLLSYQGFYATAQGTAKKHGDNERKVLLKDTPRLKQPQKIQRS</sequence>
<dbReference type="Proteomes" id="UP000031668">
    <property type="component" value="Unassembled WGS sequence"/>
</dbReference>
<name>A0A0C2NCN3_THEKT</name>
<gene>
    <name evidence="2" type="ORF">RF11_09918</name>
</gene>
<organism evidence="2 3">
    <name type="scientific">Thelohanellus kitauei</name>
    <name type="common">Myxosporean</name>
    <dbReference type="NCBI Taxonomy" id="669202"/>
    <lineage>
        <taxon>Eukaryota</taxon>
        <taxon>Metazoa</taxon>
        <taxon>Cnidaria</taxon>
        <taxon>Myxozoa</taxon>
        <taxon>Myxosporea</taxon>
        <taxon>Bivalvulida</taxon>
        <taxon>Platysporina</taxon>
        <taxon>Myxobolidae</taxon>
        <taxon>Thelohanellus</taxon>
    </lineage>
</organism>
<reference evidence="2 3" key="1">
    <citation type="journal article" date="2014" name="Genome Biol. Evol.">
        <title>The genome of the myxosporean Thelohanellus kitauei shows adaptations to nutrient acquisition within its fish host.</title>
        <authorList>
            <person name="Yang Y."/>
            <person name="Xiong J."/>
            <person name="Zhou Z."/>
            <person name="Huo F."/>
            <person name="Miao W."/>
            <person name="Ran C."/>
            <person name="Liu Y."/>
            <person name="Zhang J."/>
            <person name="Feng J."/>
            <person name="Wang M."/>
            <person name="Wang M."/>
            <person name="Wang L."/>
            <person name="Yao B."/>
        </authorList>
    </citation>
    <scope>NUCLEOTIDE SEQUENCE [LARGE SCALE GENOMIC DNA]</scope>
    <source>
        <strain evidence="2">Wuqing</strain>
    </source>
</reference>
<dbReference type="EMBL" id="JWZT01001638">
    <property type="protein sequence ID" value="KII71737.1"/>
    <property type="molecule type" value="Genomic_DNA"/>
</dbReference>
<proteinExistence type="predicted"/>